<evidence type="ECO:0000256" key="1">
    <source>
        <dbReference type="SAM" id="Phobius"/>
    </source>
</evidence>
<dbReference type="Proteomes" id="UP000663879">
    <property type="component" value="Unassembled WGS sequence"/>
</dbReference>
<comment type="caution">
    <text evidence="2">The sequence shown here is derived from an EMBL/GenBank/DDBJ whole genome shotgun (WGS) entry which is preliminary data.</text>
</comment>
<reference evidence="2" key="1">
    <citation type="submission" date="2021-02" db="EMBL/GenBank/DDBJ databases">
        <authorList>
            <person name="Nowell W R."/>
        </authorList>
    </citation>
    <scope>NUCLEOTIDE SEQUENCE</scope>
    <source>
        <strain evidence="2">Ploen Becks lab</strain>
    </source>
</reference>
<keyword evidence="1" id="KW-1133">Transmembrane helix</keyword>
<keyword evidence="3" id="KW-1185">Reference proteome</keyword>
<dbReference type="EMBL" id="CAJNOC010001101">
    <property type="protein sequence ID" value="CAF0834978.1"/>
    <property type="molecule type" value="Genomic_DNA"/>
</dbReference>
<feature type="transmembrane region" description="Helical" evidence="1">
    <location>
        <begin position="361"/>
        <end position="381"/>
    </location>
</feature>
<dbReference type="AlphaFoldDB" id="A0A813VD65"/>
<gene>
    <name evidence="2" type="ORF">OXX778_LOCUS8157</name>
</gene>
<evidence type="ECO:0000313" key="3">
    <source>
        <dbReference type="Proteomes" id="UP000663879"/>
    </source>
</evidence>
<protein>
    <submittedName>
        <fullName evidence="2">Uncharacterized protein</fullName>
    </submittedName>
</protein>
<evidence type="ECO:0000313" key="2">
    <source>
        <dbReference type="EMBL" id="CAF0834978.1"/>
    </source>
</evidence>
<sequence length="455" mass="52528">MLKKIYIILGIFLSEKVISDFIVSPNWYILTGNYSNTLNFCLNSTQGLYITSSENDYLELIYSQNFINYAYPGMKIWLNSVYVAAKYYWMSSNKEIVEFPCFTNSVVLMNTRAILGLNIGVYISVLSVNPYSVRLEADTNDNKFNRLCKNKFNFVSINSSKYCCSQINGLKENCSNTTSSAATKSLNFPTTAINEKNLATSKFETSHKTSELSITSTDNQFFERTTEKSLKITTDSLIEKASSIGIYDENIPTDNSKYNATDQTEENLNYKNFTTESKFEYSFDEWSDWKDCELEKFYNNNSTKIKIDCSLVYSNEDITTLTERIQFLKRNKSTEIRKNTIRSLDKITAEFASARQIGRCLTIAAILSLVFVAFYLVFLDLSNFNINGPKINTLKEWLKNLYLYMKIMYNLENNNFKIKPMETEDLEIISKAKINLIVDKKIIKIQKNFFQKNSN</sequence>
<proteinExistence type="predicted"/>
<accession>A0A813VD65</accession>
<organism evidence="2 3">
    <name type="scientific">Brachionus calyciflorus</name>
    <dbReference type="NCBI Taxonomy" id="104777"/>
    <lineage>
        <taxon>Eukaryota</taxon>
        <taxon>Metazoa</taxon>
        <taxon>Spiralia</taxon>
        <taxon>Gnathifera</taxon>
        <taxon>Rotifera</taxon>
        <taxon>Eurotatoria</taxon>
        <taxon>Monogononta</taxon>
        <taxon>Pseudotrocha</taxon>
        <taxon>Ploima</taxon>
        <taxon>Brachionidae</taxon>
        <taxon>Brachionus</taxon>
    </lineage>
</organism>
<name>A0A813VD65_9BILA</name>
<keyword evidence="1" id="KW-0472">Membrane</keyword>
<keyword evidence="1" id="KW-0812">Transmembrane</keyword>